<dbReference type="SUPFAM" id="SSF54292">
    <property type="entry name" value="2Fe-2S ferredoxin-like"/>
    <property type="match status" value="1"/>
</dbReference>
<dbReference type="STRING" id="623281.SAMN05421747_10118"/>
<accession>A0A1I1DR37</accession>
<evidence type="ECO:0000313" key="1">
    <source>
        <dbReference type="EMBL" id="SFB77445.1"/>
    </source>
</evidence>
<proteinExistence type="predicted"/>
<protein>
    <recommendedName>
        <fullName evidence="3">2Fe-2S iron-sulfur cluster binding domain-containing protein</fullName>
    </recommendedName>
</protein>
<evidence type="ECO:0008006" key="3">
    <source>
        <dbReference type="Google" id="ProtNLM"/>
    </source>
</evidence>
<dbReference type="EMBL" id="FOLL01000001">
    <property type="protein sequence ID" value="SFB77445.1"/>
    <property type="molecule type" value="Genomic_DNA"/>
</dbReference>
<keyword evidence="2" id="KW-1185">Reference proteome</keyword>
<dbReference type="Proteomes" id="UP000199577">
    <property type="component" value="Unassembled WGS sequence"/>
</dbReference>
<reference evidence="1 2" key="1">
    <citation type="submission" date="2016-10" db="EMBL/GenBank/DDBJ databases">
        <authorList>
            <person name="de Groot N.N."/>
        </authorList>
    </citation>
    <scope>NUCLEOTIDE SEQUENCE [LARGE SCALE GENOMIC DNA]</scope>
    <source>
        <strain evidence="1 2">DSM 22900</strain>
    </source>
</reference>
<dbReference type="AlphaFoldDB" id="A0A1I1DR37"/>
<evidence type="ECO:0000313" key="2">
    <source>
        <dbReference type="Proteomes" id="UP000199577"/>
    </source>
</evidence>
<gene>
    <name evidence="1" type="ORF">SAMN05421747_10118</name>
</gene>
<organism evidence="1 2">
    <name type="scientific">Parapedobacter composti</name>
    <dbReference type="NCBI Taxonomy" id="623281"/>
    <lineage>
        <taxon>Bacteria</taxon>
        <taxon>Pseudomonadati</taxon>
        <taxon>Bacteroidota</taxon>
        <taxon>Sphingobacteriia</taxon>
        <taxon>Sphingobacteriales</taxon>
        <taxon>Sphingobacteriaceae</taxon>
        <taxon>Parapedobacter</taxon>
    </lineage>
</organism>
<dbReference type="InterPro" id="IPR036010">
    <property type="entry name" value="2Fe-2S_ferredoxin-like_sf"/>
</dbReference>
<dbReference type="OrthoDB" id="9796880at2"/>
<dbReference type="RefSeq" id="WP_090969878.1">
    <property type="nucleotide sequence ID" value="NZ_FOLL01000001.1"/>
</dbReference>
<name>A0A1I1DR37_9SPHI</name>
<sequence length="76" mass="8692">MNLRINGKDYDIDVPADTTLLDTLRIHLKLTGSKYGCGEGRRRLRYCLLSPAAEQYEYSAIRLINCSAMDMFLFTV</sequence>
<dbReference type="GO" id="GO:0051536">
    <property type="term" value="F:iron-sulfur cluster binding"/>
    <property type="evidence" value="ECO:0007669"/>
    <property type="project" value="InterPro"/>
</dbReference>
<dbReference type="InterPro" id="IPR012675">
    <property type="entry name" value="Beta-grasp_dom_sf"/>
</dbReference>
<dbReference type="Gene3D" id="3.10.20.30">
    <property type="match status" value="1"/>
</dbReference>